<evidence type="ECO:0000313" key="2">
    <source>
        <dbReference type="EMBL" id="KKT51671.1"/>
    </source>
</evidence>
<name>A0A0G1HX45_9BACT</name>
<proteinExistence type="predicted"/>
<dbReference type="EMBL" id="LCIH01000009">
    <property type="protein sequence ID" value="KKT51671.1"/>
    <property type="molecule type" value="Genomic_DNA"/>
</dbReference>
<keyword evidence="1" id="KW-1133">Transmembrane helix</keyword>
<protein>
    <recommendedName>
        <fullName evidence="4">Transmembrane protein (PGPGW)</fullName>
    </recommendedName>
</protein>
<gene>
    <name evidence="2" type="ORF">UW44_C0009G0035</name>
</gene>
<sequence length="77" mass="8888">MSSILKIPMQQNLKSSLRKFFGVFLITFGVAGMILPILPGWWVALIGLQILGWTLVIDRHKPWRQIISFKHKSRDRG</sequence>
<dbReference type="Proteomes" id="UP000034006">
    <property type="component" value="Unassembled WGS sequence"/>
</dbReference>
<dbReference type="AlphaFoldDB" id="A0A0G1HX45"/>
<evidence type="ECO:0008006" key="4">
    <source>
        <dbReference type="Google" id="ProtNLM"/>
    </source>
</evidence>
<accession>A0A0G1HX45</accession>
<reference evidence="2 3" key="1">
    <citation type="journal article" date="2015" name="Nature">
        <title>rRNA introns, odd ribosomes, and small enigmatic genomes across a large radiation of phyla.</title>
        <authorList>
            <person name="Brown C.T."/>
            <person name="Hug L.A."/>
            <person name="Thomas B.C."/>
            <person name="Sharon I."/>
            <person name="Castelle C.J."/>
            <person name="Singh A."/>
            <person name="Wilkins M.J."/>
            <person name="Williams K.H."/>
            <person name="Banfield J.F."/>
        </authorList>
    </citation>
    <scope>NUCLEOTIDE SEQUENCE [LARGE SCALE GENOMIC DNA]</scope>
</reference>
<evidence type="ECO:0000256" key="1">
    <source>
        <dbReference type="SAM" id="Phobius"/>
    </source>
</evidence>
<comment type="caution">
    <text evidence="2">The sequence shown here is derived from an EMBL/GenBank/DDBJ whole genome shotgun (WGS) entry which is preliminary data.</text>
</comment>
<keyword evidence="1" id="KW-0472">Membrane</keyword>
<keyword evidence="1" id="KW-0812">Transmembrane</keyword>
<feature type="transmembrane region" description="Helical" evidence="1">
    <location>
        <begin position="20"/>
        <end position="35"/>
    </location>
</feature>
<dbReference type="STRING" id="1618387.UW44_C0009G0035"/>
<organism evidence="2 3">
    <name type="scientific">Candidatus Collierbacteria bacterium GW2011_GWB2_44_22</name>
    <dbReference type="NCBI Taxonomy" id="1618387"/>
    <lineage>
        <taxon>Bacteria</taxon>
        <taxon>Candidatus Collieribacteriota</taxon>
    </lineage>
</organism>
<evidence type="ECO:0000313" key="3">
    <source>
        <dbReference type="Proteomes" id="UP000034006"/>
    </source>
</evidence>